<reference evidence="2" key="1">
    <citation type="journal article" date="2019" name="Int. J. Syst. Evol. Microbiol.">
        <title>The Global Catalogue of Microorganisms (GCM) 10K type strain sequencing project: providing services to taxonomists for standard genome sequencing and annotation.</title>
        <authorList>
            <consortium name="The Broad Institute Genomics Platform"/>
            <consortium name="The Broad Institute Genome Sequencing Center for Infectious Disease"/>
            <person name="Wu L."/>
            <person name="Ma J."/>
        </authorList>
    </citation>
    <scope>NUCLEOTIDE SEQUENCE [LARGE SCALE GENOMIC DNA]</scope>
    <source>
        <strain evidence="2">JCM 32305</strain>
    </source>
</reference>
<keyword evidence="2" id="KW-1185">Reference proteome</keyword>
<organism evidence="1 2">
    <name type="scientific">Shewanella ulleungensis</name>
    <dbReference type="NCBI Taxonomy" id="2282699"/>
    <lineage>
        <taxon>Bacteria</taxon>
        <taxon>Pseudomonadati</taxon>
        <taxon>Pseudomonadota</taxon>
        <taxon>Gammaproteobacteria</taxon>
        <taxon>Alteromonadales</taxon>
        <taxon>Shewanellaceae</taxon>
        <taxon>Shewanella</taxon>
    </lineage>
</organism>
<evidence type="ECO:0000313" key="1">
    <source>
        <dbReference type="EMBL" id="GGP95489.1"/>
    </source>
</evidence>
<evidence type="ECO:0000313" key="2">
    <source>
        <dbReference type="Proteomes" id="UP000654004"/>
    </source>
</evidence>
<dbReference type="RefSeq" id="WP_188957965.1">
    <property type="nucleotide sequence ID" value="NZ_BMQW01000009.1"/>
</dbReference>
<proteinExistence type="predicted"/>
<comment type="caution">
    <text evidence="1">The sequence shown here is derived from an EMBL/GenBank/DDBJ whole genome shotgun (WGS) entry which is preliminary data.</text>
</comment>
<dbReference type="Proteomes" id="UP000654004">
    <property type="component" value="Unassembled WGS sequence"/>
</dbReference>
<sequence>MTANTEYKVKLVAIAKDEAAYIPEWVHHHLFVGFDDIEIFINRTTDNSDKVLNNINKHYPNVSWQYADWIDWCPADASKHIQFITYAKAMYDCQQAGDFTHIFFLDIDEFLVLDGLASSIHEIIGRYPQNTPIAFEWVNDCTPSADAFSRLPSRLTGNLSPLVKTLLPINIGIKEFRHHLPLFKQPVDTLLVDQSLFKGQEKIKQALDKSVNFLKSSFIYHRAHRSQYEYVSLLYRGRPGDNFAYKSNRRGYPKLTTKSCLVELDKAKVTEYQASYADFIDSIDSASLAVEAEQFVCDRYQRSIDNIDSHLSQDYSLMMRLFSGVSDAQVLKAFKQHRAKLIELEPTNVDLLIRLSSEAQQQDIDEAIDIISLAKKIRPNGPLINKKLDQLIQLQMSLKSTEEC</sequence>
<gene>
    <name evidence="1" type="ORF">GCM10009410_31900</name>
</gene>
<name>A0ABQ2QUU7_9GAMM</name>
<dbReference type="EMBL" id="BMQW01000009">
    <property type="protein sequence ID" value="GGP95489.1"/>
    <property type="molecule type" value="Genomic_DNA"/>
</dbReference>
<dbReference type="Pfam" id="PF13704">
    <property type="entry name" value="Glyco_tranf_2_4"/>
    <property type="match status" value="1"/>
</dbReference>
<evidence type="ECO:0008006" key="3">
    <source>
        <dbReference type="Google" id="ProtNLM"/>
    </source>
</evidence>
<protein>
    <recommendedName>
        <fullName evidence="3">Glycosyl transferase family 2</fullName>
    </recommendedName>
</protein>
<accession>A0ABQ2QUU7</accession>